<gene>
    <name evidence="4" type="primary">dacB</name>
    <name evidence="4" type="ORF">EFY79_10115</name>
</gene>
<feature type="chain" id="PRO_5018026325" evidence="3">
    <location>
        <begin position="38"/>
        <end position="481"/>
    </location>
</feature>
<keyword evidence="4" id="KW-0121">Carboxypeptidase</keyword>
<evidence type="ECO:0000313" key="4">
    <source>
        <dbReference type="EMBL" id="RNI36674.1"/>
    </source>
</evidence>
<protein>
    <submittedName>
        <fullName evidence="4">D-alanyl-D-alanine carboxypeptidase/D-alanyl-D-alanine-endopeptidase</fullName>
        <ecNumber evidence="4">3.4.16.4</ecNumber>
    </submittedName>
</protein>
<comment type="caution">
    <text evidence="4">The sequence shown here is derived from an EMBL/GenBank/DDBJ whole genome shotgun (WGS) entry which is preliminary data.</text>
</comment>
<dbReference type="PRINTS" id="PR00922">
    <property type="entry name" value="DADACBPTASE3"/>
</dbReference>
<dbReference type="NCBIfam" id="TIGR00666">
    <property type="entry name" value="PBP4"/>
    <property type="match status" value="1"/>
</dbReference>
<sequence length="481" mass="53066">MHNNSSESLDLNLWTKIIILKKLLFFCCLLASSVAFAQDAENQFNSAFKTMKADPTFSHATISLYVINTTTGKTVTEENIETGVAPASCQKVITAASAFSLLGHDYRYKTTLAYTGKLVNGVLNGNLILKGTGDPTLGSWRYDETKEDKIIEEFKEATSREGIHEITGHVLADESIWNSEVTPDGWIWQDIGNYYGAGARPLNWRENQYDLYLKSGKQVGDPVLITGTKPSFVYGLHLKSKVTSGAKGSGDNNYIYSPLGDEYGYVRGTTPVNENHFTISGAMPNAAAQLALTLEASVKKQPVEKLATAYTKENDPGKATVFYTHASPPLDDIIFHFLRRSINLYGESLIKTLGYQFAGYGVTDSGVNVIHNFWKDKGIEPYAINIIDGSGLSPSNRVTTKSLVTVMEYARKQSWFSSFYNALPTISGIKMKSGTITGVVSYTGYIKGTNGNEYTFSFVINNYDGKVNEVRKKMWKLLGIL</sequence>
<accession>A0A3M9NFV9</accession>
<proteinExistence type="inferred from homology"/>
<dbReference type="PANTHER" id="PTHR30023">
    <property type="entry name" value="D-ALANYL-D-ALANINE CARBOXYPEPTIDASE"/>
    <property type="match status" value="1"/>
</dbReference>
<evidence type="ECO:0000256" key="3">
    <source>
        <dbReference type="SAM" id="SignalP"/>
    </source>
</evidence>
<name>A0A3M9NFV9_9BACT</name>
<dbReference type="GO" id="GO:0009002">
    <property type="term" value="F:serine-type D-Ala-D-Ala carboxypeptidase activity"/>
    <property type="evidence" value="ECO:0007669"/>
    <property type="project" value="UniProtKB-EC"/>
</dbReference>
<dbReference type="Proteomes" id="UP000267223">
    <property type="component" value="Unassembled WGS sequence"/>
</dbReference>
<keyword evidence="4" id="KW-0645">Protease</keyword>
<dbReference type="Gene3D" id="3.50.80.20">
    <property type="entry name" value="D-Ala-D-Ala carboxypeptidase C, peptidase S13"/>
    <property type="match status" value="1"/>
</dbReference>
<feature type="signal peptide" evidence="3">
    <location>
        <begin position="1"/>
        <end position="37"/>
    </location>
</feature>
<evidence type="ECO:0000256" key="2">
    <source>
        <dbReference type="ARBA" id="ARBA00022801"/>
    </source>
</evidence>
<dbReference type="GO" id="GO:0000270">
    <property type="term" value="P:peptidoglycan metabolic process"/>
    <property type="evidence" value="ECO:0007669"/>
    <property type="project" value="TreeGrafter"/>
</dbReference>
<dbReference type="SUPFAM" id="SSF56601">
    <property type="entry name" value="beta-lactamase/transpeptidase-like"/>
    <property type="match status" value="1"/>
</dbReference>
<keyword evidence="2 4" id="KW-0378">Hydrolase</keyword>
<dbReference type="Pfam" id="PF02113">
    <property type="entry name" value="Peptidase_S13"/>
    <property type="match status" value="1"/>
</dbReference>
<dbReference type="EC" id="3.4.16.4" evidence="4"/>
<keyword evidence="3" id="KW-0732">Signal</keyword>
<dbReference type="InterPro" id="IPR012338">
    <property type="entry name" value="Beta-lactam/transpept-like"/>
</dbReference>
<evidence type="ECO:0000313" key="5">
    <source>
        <dbReference type="Proteomes" id="UP000267223"/>
    </source>
</evidence>
<keyword evidence="5" id="KW-1185">Reference proteome</keyword>
<dbReference type="AlphaFoldDB" id="A0A3M9NFV9"/>
<reference evidence="4 5" key="1">
    <citation type="submission" date="2018-11" db="EMBL/GenBank/DDBJ databases">
        <title>Draft genome sequence of Ferruginibacter sp. BO-59.</title>
        <authorList>
            <person name="Im W.T."/>
        </authorList>
    </citation>
    <scope>NUCLEOTIDE SEQUENCE [LARGE SCALE GENOMIC DNA]</scope>
    <source>
        <strain evidence="4 5">BO-59</strain>
    </source>
</reference>
<dbReference type="PANTHER" id="PTHR30023:SF0">
    <property type="entry name" value="PENICILLIN-SENSITIVE CARBOXYPEPTIDASE A"/>
    <property type="match status" value="1"/>
</dbReference>
<dbReference type="EMBL" id="RJJR01000007">
    <property type="protein sequence ID" value="RNI36674.1"/>
    <property type="molecule type" value="Genomic_DNA"/>
</dbReference>
<dbReference type="Gene3D" id="3.40.710.10">
    <property type="entry name" value="DD-peptidase/beta-lactamase superfamily"/>
    <property type="match status" value="1"/>
</dbReference>
<comment type="similarity">
    <text evidence="1">Belongs to the peptidase S13 family.</text>
</comment>
<dbReference type="GO" id="GO:0006508">
    <property type="term" value="P:proteolysis"/>
    <property type="evidence" value="ECO:0007669"/>
    <property type="project" value="InterPro"/>
</dbReference>
<evidence type="ECO:0000256" key="1">
    <source>
        <dbReference type="ARBA" id="ARBA00006096"/>
    </source>
</evidence>
<dbReference type="InterPro" id="IPR000667">
    <property type="entry name" value="Peptidase_S13"/>
</dbReference>
<organism evidence="4 5">
    <name type="scientific">Hanamia caeni</name>
    <dbReference type="NCBI Taxonomy" id="2294116"/>
    <lineage>
        <taxon>Bacteria</taxon>
        <taxon>Pseudomonadati</taxon>
        <taxon>Bacteroidota</taxon>
        <taxon>Chitinophagia</taxon>
        <taxon>Chitinophagales</taxon>
        <taxon>Chitinophagaceae</taxon>
        <taxon>Hanamia</taxon>
    </lineage>
</organism>